<dbReference type="RefSeq" id="WP_263361023.1">
    <property type="nucleotide sequence ID" value="NZ_OX336425.1"/>
</dbReference>
<dbReference type="Gene3D" id="3.40.640.10">
    <property type="entry name" value="Type I PLP-dependent aspartate aminotransferase-like (Major domain)"/>
    <property type="match status" value="1"/>
</dbReference>
<dbReference type="Pfam" id="PF00282">
    <property type="entry name" value="Pyridoxal_deC"/>
    <property type="match status" value="1"/>
</dbReference>
<name>A0A9W4TIX2_9FLAO</name>
<proteinExistence type="inferred from homology"/>
<dbReference type="PRINTS" id="PR00800">
    <property type="entry name" value="YHDCRBOXLASE"/>
</dbReference>
<dbReference type="GO" id="GO:0005737">
    <property type="term" value="C:cytoplasm"/>
    <property type="evidence" value="ECO:0007669"/>
    <property type="project" value="TreeGrafter"/>
</dbReference>
<dbReference type="GO" id="GO:0016831">
    <property type="term" value="F:carboxy-lyase activity"/>
    <property type="evidence" value="ECO:0007669"/>
    <property type="project" value="UniProtKB-KW"/>
</dbReference>
<organism evidence="8 9">
    <name type="scientific">Flavobacterium collinsii</name>
    <dbReference type="NCBI Taxonomy" id="1114861"/>
    <lineage>
        <taxon>Bacteria</taxon>
        <taxon>Pseudomonadati</taxon>
        <taxon>Bacteroidota</taxon>
        <taxon>Flavobacteriia</taxon>
        <taxon>Flavobacteriales</taxon>
        <taxon>Flavobacteriaceae</taxon>
        <taxon>Flavobacterium</taxon>
    </lineage>
</organism>
<dbReference type="InterPro" id="IPR015421">
    <property type="entry name" value="PyrdxlP-dep_Trfase_major"/>
</dbReference>
<evidence type="ECO:0000256" key="7">
    <source>
        <dbReference type="RuleBase" id="RU000382"/>
    </source>
</evidence>
<dbReference type="InterPro" id="IPR015422">
    <property type="entry name" value="PyrdxlP-dep_Trfase_small"/>
</dbReference>
<dbReference type="GO" id="GO:0019752">
    <property type="term" value="P:carboxylic acid metabolic process"/>
    <property type="evidence" value="ECO:0007669"/>
    <property type="project" value="InterPro"/>
</dbReference>
<dbReference type="Gene3D" id="3.90.1150.10">
    <property type="entry name" value="Aspartate Aminotransferase, domain 1"/>
    <property type="match status" value="1"/>
</dbReference>
<gene>
    <name evidence="8" type="ORF">TRV642_3630</name>
</gene>
<dbReference type="KEGG" id="fcs:TRV642_3630"/>
<evidence type="ECO:0000256" key="1">
    <source>
        <dbReference type="ARBA" id="ARBA00001933"/>
    </source>
</evidence>
<sequence length="506" mass="57223">MNTTLIRTEVTEKGVQQDQDFYKDIFHQNSGTEYAQAMKLAQERVSNFLKNNKKPFSGIKPEEIRAKVEEIDFDTPLPDYESLLNEVDELYVNHATAFHLPEYIAHLNCPVVIPALAAEILISAINSSQDTYDQSAGGTFIERKLIDWTSEQVGYTQGDGVFTAGGSQSNLMGLLLARDYYAMQYQKWNIKMEGLPPDAHKYRIFVSDKAHFSNHKTTWVLGLGEQAIVNVGVDKRYRMDPEKLEKAIADEIKKGNIPIAITATAGTTDFGNIDPLKTIAAIASQHNLWLHVDAAYGCGLLLTEKQRYLLNGIELADSVTVDYHKSFFQPVSSSAFIVKNKLHLNLIKHHADYLNPKEQNYDALPAQVNKSIVQTTRRFDALKLWFTLRYMGKKKLGQFTETLIETTQQTAAYIEADPNFELLCHSDIGILLFRYLDGPAESNSCEVNKYIKEKLFFGGEVLVASTKVDGEFYLKFTILNPLTTLNDIKNILNLIKQNGDEYHRLN</sequence>
<evidence type="ECO:0000256" key="6">
    <source>
        <dbReference type="PIRSR" id="PIRSR602129-50"/>
    </source>
</evidence>
<dbReference type="GO" id="GO:0006520">
    <property type="term" value="P:amino acid metabolic process"/>
    <property type="evidence" value="ECO:0007669"/>
    <property type="project" value="InterPro"/>
</dbReference>
<dbReference type="GO" id="GO:0030170">
    <property type="term" value="F:pyridoxal phosphate binding"/>
    <property type="evidence" value="ECO:0007669"/>
    <property type="project" value="InterPro"/>
</dbReference>
<evidence type="ECO:0000256" key="2">
    <source>
        <dbReference type="ARBA" id="ARBA00009533"/>
    </source>
</evidence>
<dbReference type="AlphaFoldDB" id="A0A9W4TIX2"/>
<evidence type="ECO:0000313" key="8">
    <source>
        <dbReference type="EMBL" id="CAI2768398.1"/>
    </source>
</evidence>
<accession>A0A9W4TIX2</accession>
<dbReference type="InterPro" id="IPR015424">
    <property type="entry name" value="PyrdxlP-dep_Trfase"/>
</dbReference>
<dbReference type="InterPro" id="IPR010977">
    <property type="entry name" value="Aromatic_deC"/>
</dbReference>
<protein>
    <submittedName>
        <fullName evidence="8">Diaminobutyrate-pyruvate transaminase &amp; L-2,4-diaminobutyrate decarboxylase</fullName>
    </submittedName>
</protein>
<keyword evidence="3" id="KW-0210">Decarboxylase</keyword>
<dbReference type="EMBL" id="OX336425">
    <property type="protein sequence ID" value="CAI2768398.1"/>
    <property type="molecule type" value="Genomic_DNA"/>
</dbReference>
<dbReference type="InterPro" id="IPR002129">
    <property type="entry name" value="PyrdxlP-dep_de-COase"/>
</dbReference>
<comment type="cofactor">
    <cofactor evidence="1 6 7">
        <name>pyridoxal 5'-phosphate</name>
        <dbReference type="ChEBI" id="CHEBI:597326"/>
    </cofactor>
</comment>
<dbReference type="PANTHER" id="PTHR45677">
    <property type="entry name" value="GLUTAMATE DECARBOXYLASE-RELATED"/>
    <property type="match status" value="1"/>
</dbReference>
<dbReference type="SUPFAM" id="SSF53383">
    <property type="entry name" value="PLP-dependent transferases"/>
    <property type="match status" value="1"/>
</dbReference>
<evidence type="ECO:0000256" key="4">
    <source>
        <dbReference type="ARBA" id="ARBA00022898"/>
    </source>
</evidence>
<keyword evidence="4 6" id="KW-0663">Pyridoxal phosphate</keyword>
<comment type="similarity">
    <text evidence="2 7">Belongs to the group II decarboxylase family.</text>
</comment>
<keyword evidence="5 7" id="KW-0456">Lyase</keyword>
<feature type="modified residue" description="N6-(pyridoxal phosphate)lysine" evidence="6">
    <location>
        <position position="325"/>
    </location>
</feature>
<dbReference type="PANTHER" id="PTHR45677:SF8">
    <property type="entry name" value="CYSTEINE SULFINIC ACID DECARBOXYLASE"/>
    <property type="match status" value="1"/>
</dbReference>
<dbReference type="Proteomes" id="UP001152749">
    <property type="component" value="Chromosome"/>
</dbReference>
<evidence type="ECO:0000256" key="3">
    <source>
        <dbReference type="ARBA" id="ARBA00022793"/>
    </source>
</evidence>
<dbReference type="Gene3D" id="1.20.1650.10">
    <property type="entry name" value="PLP-dependent transferases"/>
    <property type="match status" value="1"/>
</dbReference>
<evidence type="ECO:0000256" key="5">
    <source>
        <dbReference type="ARBA" id="ARBA00023239"/>
    </source>
</evidence>
<evidence type="ECO:0000313" key="9">
    <source>
        <dbReference type="Proteomes" id="UP001152749"/>
    </source>
</evidence>
<reference evidence="8" key="1">
    <citation type="submission" date="2022-09" db="EMBL/GenBank/DDBJ databases">
        <authorList>
            <person name="Duchaud E."/>
        </authorList>
    </citation>
    <scope>NUCLEOTIDE SEQUENCE</scope>
    <source>
        <strain evidence="8">TRV642</strain>
    </source>
</reference>
<dbReference type="CDD" id="cd06450">
    <property type="entry name" value="DOPA_deC_like"/>
    <property type="match status" value="1"/>
</dbReference>